<dbReference type="InterPro" id="IPR050695">
    <property type="entry name" value="N-acetylmuramoyl_amidase_3"/>
</dbReference>
<gene>
    <name evidence="4" type="ORF">SAMN05216377_112167</name>
</gene>
<evidence type="ECO:0000256" key="2">
    <source>
        <dbReference type="SAM" id="SignalP"/>
    </source>
</evidence>
<reference evidence="4 5" key="1">
    <citation type="submission" date="2016-10" db="EMBL/GenBank/DDBJ databases">
        <authorList>
            <person name="de Groot N.N."/>
        </authorList>
    </citation>
    <scope>NUCLEOTIDE SEQUENCE [LARGE SCALE GENOMIC DNA]</scope>
    <source>
        <strain evidence="4 5">CGMCC 4.3143</strain>
    </source>
</reference>
<dbReference type="OrthoDB" id="3268878at2"/>
<proteinExistence type="predicted"/>
<dbReference type="InterPro" id="IPR006311">
    <property type="entry name" value="TAT_signal"/>
</dbReference>
<accession>A0A1G7UVF0</accession>
<evidence type="ECO:0000313" key="5">
    <source>
        <dbReference type="Proteomes" id="UP000198967"/>
    </source>
</evidence>
<dbReference type="PANTHER" id="PTHR30404:SF0">
    <property type="entry name" value="N-ACETYLMURAMOYL-L-ALANINE AMIDASE AMIC"/>
    <property type="match status" value="1"/>
</dbReference>
<dbReference type="GO" id="GO:0030288">
    <property type="term" value="C:outer membrane-bounded periplasmic space"/>
    <property type="evidence" value="ECO:0007669"/>
    <property type="project" value="TreeGrafter"/>
</dbReference>
<organism evidence="4 5">
    <name type="scientific">Pseudonocardia oroxyli</name>
    <dbReference type="NCBI Taxonomy" id="366584"/>
    <lineage>
        <taxon>Bacteria</taxon>
        <taxon>Bacillati</taxon>
        <taxon>Actinomycetota</taxon>
        <taxon>Actinomycetes</taxon>
        <taxon>Pseudonocardiales</taxon>
        <taxon>Pseudonocardiaceae</taxon>
        <taxon>Pseudonocardia</taxon>
    </lineage>
</organism>
<dbReference type="EMBL" id="FNBE01000012">
    <property type="protein sequence ID" value="SDG51522.1"/>
    <property type="molecule type" value="Genomic_DNA"/>
</dbReference>
<sequence>MSAPRRVLVTLAAGLVLVACSAGGVAAPASSAPVPVATTSAPLAPTPPAPALTGRTVVLDPGHNGRNGSGAARAEVTRQVPDGRGGTKACNTTGTSTNAGYPEHAFAWDLARRVQTRLEAAGARVVLTRPSDDGVGPCVDVRGRAGQEAGADLMVSLHADGSAAPNHGFHVAYSSPPLNPSQAGPAVTLATDLRDGLVAGGFPVSDYIGRDGLSPRPDLAGLNLATVPAALVECGNMRNADEAAVLSSPEGRDRYAAAIAHGIERFLS</sequence>
<evidence type="ECO:0000313" key="4">
    <source>
        <dbReference type="EMBL" id="SDG51522.1"/>
    </source>
</evidence>
<feature type="signal peptide" evidence="2">
    <location>
        <begin position="1"/>
        <end position="26"/>
    </location>
</feature>
<name>A0A1G7UVF0_PSEOR</name>
<dbReference type="GO" id="GO:0009253">
    <property type="term" value="P:peptidoglycan catabolic process"/>
    <property type="evidence" value="ECO:0007669"/>
    <property type="project" value="InterPro"/>
</dbReference>
<dbReference type="PROSITE" id="PS51257">
    <property type="entry name" value="PROKAR_LIPOPROTEIN"/>
    <property type="match status" value="1"/>
</dbReference>
<feature type="domain" description="MurNAc-LAA" evidence="3">
    <location>
        <begin position="143"/>
        <end position="264"/>
    </location>
</feature>
<keyword evidence="2" id="KW-0732">Signal</keyword>
<keyword evidence="5" id="KW-1185">Reference proteome</keyword>
<keyword evidence="1" id="KW-0378">Hydrolase</keyword>
<dbReference type="AlphaFoldDB" id="A0A1G7UVF0"/>
<feature type="chain" id="PRO_5038470899" evidence="2">
    <location>
        <begin position="27"/>
        <end position="268"/>
    </location>
</feature>
<dbReference type="PROSITE" id="PS51318">
    <property type="entry name" value="TAT"/>
    <property type="match status" value="1"/>
</dbReference>
<protein>
    <submittedName>
        <fullName evidence="4">N-acetylmuramoyl-L-alanine amidase</fullName>
    </submittedName>
</protein>
<dbReference type="RefSeq" id="WP_093086884.1">
    <property type="nucleotide sequence ID" value="NZ_FNBE01000012.1"/>
</dbReference>
<dbReference type="Pfam" id="PF01520">
    <property type="entry name" value="Amidase_3"/>
    <property type="match status" value="1"/>
</dbReference>
<dbReference type="PANTHER" id="PTHR30404">
    <property type="entry name" value="N-ACETYLMURAMOYL-L-ALANINE AMIDASE"/>
    <property type="match status" value="1"/>
</dbReference>
<dbReference type="SMART" id="SM00646">
    <property type="entry name" value="Ami_3"/>
    <property type="match status" value="1"/>
</dbReference>
<dbReference type="GO" id="GO:0008745">
    <property type="term" value="F:N-acetylmuramoyl-L-alanine amidase activity"/>
    <property type="evidence" value="ECO:0007669"/>
    <property type="project" value="InterPro"/>
</dbReference>
<dbReference type="CDD" id="cd02696">
    <property type="entry name" value="MurNAc-LAA"/>
    <property type="match status" value="1"/>
</dbReference>
<dbReference type="SUPFAM" id="SSF53187">
    <property type="entry name" value="Zn-dependent exopeptidases"/>
    <property type="match status" value="1"/>
</dbReference>
<dbReference type="InterPro" id="IPR002508">
    <property type="entry name" value="MurNAc-LAA_cat"/>
</dbReference>
<dbReference type="STRING" id="366584.SAMN05216377_112167"/>
<dbReference type="Gene3D" id="3.40.630.40">
    <property type="entry name" value="Zn-dependent exopeptidases"/>
    <property type="match status" value="1"/>
</dbReference>
<dbReference type="Proteomes" id="UP000198967">
    <property type="component" value="Unassembled WGS sequence"/>
</dbReference>
<evidence type="ECO:0000256" key="1">
    <source>
        <dbReference type="ARBA" id="ARBA00022801"/>
    </source>
</evidence>
<evidence type="ECO:0000259" key="3">
    <source>
        <dbReference type="SMART" id="SM00646"/>
    </source>
</evidence>